<dbReference type="SUPFAM" id="SSF55136">
    <property type="entry name" value="Probable bacterial effector-binding domain"/>
    <property type="match status" value="1"/>
</dbReference>
<protein>
    <submittedName>
        <fullName evidence="3">MerR family transcriptional regulator</fullName>
    </submittedName>
</protein>
<dbReference type="Gene3D" id="3.20.80.10">
    <property type="entry name" value="Regulatory factor, effector binding domain"/>
    <property type="match status" value="1"/>
</dbReference>
<dbReference type="Proteomes" id="UP000660611">
    <property type="component" value="Unassembled WGS sequence"/>
</dbReference>
<dbReference type="PANTHER" id="PTHR30204:SF97">
    <property type="entry name" value="MERR FAMILY REGULATORY PROTEIN"/>
    <property type="match status" value="1"/>
</dbReference>
<dbReference type="CDD" id="cd01107">
    <property type="entry name" value="HTH_BmrR"/>
    <property type="match status" value="1"/>
</dbReference>
<comment type="caution">
    <text evidence="3">The sequence shown here is derived from an EMBL/GenBank/DDBJ whole genome shotgun (WGS) entry which is preliminary data.</text>
</comment>
<gene>
    <name evidence="3" type="ORF">Dsi01nite_064340</name>
</gene>
<evidence type="ECO:0000256" key="1">
    <source>
        <dbReference type="ARBA" id="ARBA00023125"/>
    </source>
</evidence>
<evidence type="ECO:0000259" key="2">
    <source>
        <dbReference type="PROSITE" id="PS50937"/>
    </source>
</evidence>
<dbReference type="Gene3D" id="1.10.1660.10">
    <property type="match status" value="1"/>
</dbReference>
<dbReference type="PROSITE" id="PS50937">
    <property type="entry name" value="HTH_MERR_2"/>
    <property type="match status" value="1"/>
</dbReference>
<dbReference type="GO" id="GO:0003677">
    <property type="term" value="F:DNA binding"/>
    <property type="evidence" value="ECO:0007669"/>
    <property type="project" value="UniProtKB-KW"/>
</dbReference>
<keyword evidence="1" id="KW-0238">DNA-binding</keyword>
<dbReference type="InterPro" id="IPR000551">
    <property type="entry name" value="MerR-type_HTH_dom"/>
</dbReference>
<dbReference type="SMART" id="SM00871">
    <property type="entry name" value="AraC_E_bind"/>
    <property type="match status" value="1"/>
</dbReference>
<dbReference type="SUPFAM" id="SSF46955">
    <property type="entry name" value="Putative DNA-binding domain"/>
    <property type="match status" value="1"/>
</dbReference>
<reference evidence="3" key="1">
    <citation type="submission" date="2021-01" db="EMBL/GenBank/DDBJ databases">
        <title>Whole genome shotgun sequence of Dactylosporangium siamense NBRC 106093.</title>
        <authorList>
            <person name="Komaki H."/>
            <person name="Tamura T."/>
        </authorList>
    </citation>
    <scope>NUCLEOTIDE SEQUENCE</scope>
    <source>
        <strain evidence="3">NBRC 106093</strain>
    </source>
</reference>
<accession>A0A919PU15</accession>
<dbReference type="InterPro" id="IPR009061">
    <property type="entry name" value="DNA-bd_dom_put_sf"/>
</dbReference>
<dbReference type="GO" id="GO:0003700">
    <property type="term" value="F:DNA-binding transcription factor activity"/>
    <property type="evidence" value="ECO:0007669"/>
    <property type="project" value="InterPro"/>
</dbReference>
<dbReference type="InterPro" id="IPR011256">
    <property type="entry name" value="Reg_factor_effector_dom_sf"/>
</dbReference>
<proteinExistence type="predicted"/>
<organism evidence="3 4">
    <name type="scientific">Dactylosporangium siamense</name>
    <dbReference type="NCBI Taxonomy" id="685454"/>
    <lineage>
        <taxon>Bacteria</taxon>
        <taxon>Bacillati</taxon>
        <taxon>Actinomycetota</taxon>
        <taxon>Actinomycetes</taxon>
        <taxon>Micromonosporales</taxon>
        <taxon>Micromonosporaceae</taxon>
        <taxon>Dactylosporangium</taxon>
    </lineage>
</organism>
<name>A0A919PU15_9ACTN</name>
<evidence type="ECO:0000313" key="4">
    <source>
        <dbReference type="Proteomes" id="UP000660611"/>
    </source>
</evidence>
<dbReference type="AlphaFoldDB" id="A0A919PU15"/>
<dbReference type="RefSeq" id="WP_203850099.1">
    <property type="nucleotide sequence ID" value="NZ_BAAAVW010000003.1"/>
</dbReference>
<dbReference type="PANTHER" id="PTHR30204">
    <property type="entry name" value="REDOX-CYCLING DRUG-SENSING TRANSCRIPTIONAL ACTIVATOR SOXR"/>
    <property type="match status" value="1"/>
</dbReference>
<dbReference type="SMART" id="SM00422">
    <property type="entry name" value="HTH_MERR"/>
    <property type="match status" value="1"/>
</dbReference>
<dbReference type="Pfam" id="PF13411">
    <property type="entry name" value="MerR_1"/>
    <property type="match status" value="1"/>
</dbReference>
<dbReference type="Pfam" id="PF06445">
    <property type="entry name" value="GyrI-like"/>
    <property type="match status" value="1"/>
</dbReference>
<evidence type="ECO:0000313" key="3">
    <source>
        <dbReference type="EMBL" id="GIG48393.1"/>
    </source>
</evidence>
<dbReference type="EMBL" id="BONQ01000103">
    <property type="protein sequence ID" value="GIG48393.1"/>
    <property type="molecule type" value="Genomic_DNA"/>
</dbReference>
<keyword evidence="4" id="KW-1185">Reference proteome</keyword>
<sequence>MTPGVTIGEFSRLCHLSAKTLRYYHDIELLVPASVDGTGYRRYAPGQVDDAHLIRRLRDLDMPIAEIRGVLAEPDPAARQDALARHLDRMEAELTRTRDVVASLRRLLGSEPDLPVRHRRAPGSPVLRMSARLARTEVTDFCRRVYPEMYAVLGALGTDPAGPAGATYSAEFFEGETGDVVAFVPVAASAVPPGDDRFGILPPARYAVAVHSGPFSDCDITYGRLGRHVAEHDIALPDPIVELYLVGPDETGDPEQFRTEICWPIQPEERFA</sequence>
<dbReference type="InterPro" id="IPR010499">
    <property type="entry name" value="AraC_E-bd"/>
</dbReference>
<feature type="domain" description="HTH merR-type" evidence="2">
    <location>
        <begin position="6"/>
        <end position="73"/>
    </location>
</feature>
<dbReference type="InterPro" id="IPR029442">
    <property type="entry name" value="GyrI-like"/>
</dbReference>
<dbReference type="InterPro" id="IPR047057">
    <property type="entry name" value="MerR_fam"/>
</dbReference>